<dbReference type="InterPro" id="IPR036412">
    <property type="entry name" value="HAD-like_sf"/>
</dbReference>
<dbReference type="EMBL" id="CP019605">
    <property type="protein sequence ID" value="AQP43470.1"/>
    <property type="molecule type" value="Genomic_DNA"/>
</dbReference>
<keyword evidence="1" id="KW-0378">Hydrolase</keyword>
<dbReference type="Gene3D" id="3.30.1240.10">
    <property type="match status" value="1"/>
</dbReference>
<accession>A0A1Q2CBJ0</accession>
<evidence type="ECO:0000313" key="2">
    <source>
        <dbReference type="Proteomes" id="UP000188324"/>
    </source>
</evidence>
<evidence type="ECO:0000313" key="1">
    <source>
        <dbReference type="EMBL" id="AQP43470.1"/>
    </source>
</evidence>
<sequence length="266" mass="28532">MTFTPKLVALDIDGTLVDMDGVMPAPIRRAVRRVVDAGVPVVLATGRSWLGTEPVFDELDLPSGWAVSSNGAMVVTNPPLTIVHETRFDPAETIRRVSALAPNALIAVGDGLHWRASRHFPEGELLGRVKIESIEELAARPVSRVIVRDPETTEEAFAAMVEDLGLHEVSYFVGWSAWLDIAPMGVDKAHGLGIVCSELGIDPSDVLAIGDGRNDIEMLAWAGRGVAMGDAPDEVQAVADDVTGFFTDLGTVDELERWFPALAEAS</sequence>
<dbReference type="InterPro" id="IPR023214">
    <property type="entry name" value="HAD_sf"/>
</dbReference>
<dbReference type="PANTHER" id="PTHR10000:SF8">
    <property type="entry name" value="HAD SUPERFAMILY HYDROLASE-LIKE, TYPE 3"/>
    <property type="match status" value="1"/>
</dbReference>
<dbReference type="GO" id="GO:0016791">
    <property type="term" value="F:phosphatase activity"/>
    <property type="evidence" value="ECO:0007669"/>
    <property type="project" value="TreeGrafter"/>
</dbReference>
<dbReference type="AlphaFoldDB" id="A0A1Q2CBJ0"/>
<dbReference type="KEGG" id="tfl:RPIT_00435"/>
<dbReference type="GO" id="GO:0000287">
    <property type="term" value="F:magnesium ion binding"/>
    <property type="evidence" value="ECO:0007669"/>
    <property type="project" value="TreeGrafter"/>
</dbReference>
<dbReference type="PANTHER" id="PTHR10000">
    <property type="entry name" value="PHOSPHOSERINE PHOSPHATASE"/>
    <property type="match status" value="1"/>
</dbReference>
<keyword evidence="2" id="KW-1185">Reference proteome</keyword>
<dbReference type="PROSITE" id="PS01229">
    <property type="entry name" value="COF_2"/>
    <property type="match status" value="1"/>
</dbReference>
<proteinExistence type="predicted"/>
<name>A0A1Q2CBJ0_9ACTN</name>
<dbReference type="Gene3D" id="3.40.50.1000">
    <property type="entry name" value="HAD superfamily/HAD-like"/>
    <property type="match status" value="1"/>
</dbReference>
<gene>
    <name evidence="1" type="ORF">RPIT_00435</name>
</gene>
<dbReference type="GO" id="GO:0005829">
    <property type="term" value="C:cytosol"/>
    <property type="evidence" value="ECO:0007669"/>
    <property type="project" value="TreeGrafter"/>
</dbReference>
<dbReference type="Proteomes" id="UP000188324">
    <property type="component" value="Chromosome"/>
</dbReference>
<dbReference type="SUPFAM" id="SSF56784">
    <property type="entry name" value="HAD-like"/>
    <property type="match status" value="1"/>
</dbReference>
<organism evidence="1 2">
    <name type="scientific">Tessaracoccus flavus</name>
    <dbReference type="NCBI Taxonomy" id="1610493"/>
    <lineage>
        <taxon>Bacteria</taxon>
        <taxon>Bacillati</taxon>
        <taxon>Actinomycetota</taxon>
        <taxon>Actinomycetes</taxon>
        <taxon>Propionibacteriales</taxon>
        <taxon>Propionibacteriaceae</taxon>
        <taxon>Tessaracoccus</taxon>
    </lineage>
</organism>
<dbReference type="Pfam" id="PF08282">
    <property type="entry name" value="Hydrolase_3"/>
    <property type="match status" value="1"/>
</dbReference>
<dbReference type="STRING" id="1610493.RPIT_00435"/>
<dbReference type="OrthoDB" id="3180855at2"/>
<dbReference type="RefSeq" id="WP_077339420.1">
    <property type="nucleotide sequence ID" value="NZ_CP019605.1"/>
</dbReference>
<protein>
    <submittedName>
        <fullName evidence="1">HAD family hydrolase</fullName>
    </submittedName>
</protein>
<reference evidence="1 2" key="1">
    <citation type="journal article" date="2016" name="Int. J. Syst. Evol. Microbiol.">
        <title>Tessaracoccus flavus sp. nov., isolated from the drainage system of a lindane-producing factory.</title>
        <authorList>
            <person name="Kumari R."/>
            <person name="Singh P."/>
            <person name="Schumann P."/>
            <person name="Lal R."/>
        </authorList>
    </citation>
    <scope>NUCLEOTIDE SEQUENCE [LARGE SCALE GENOMIC DNA]</scope>
    <source>
        <strain evidence="1 2">RP1T</strain>
    </source>
</reference>